<evidence type="ECO:0000256" key="7">
    <source>
        <dbReference type="ARBA" id="ARBA00023136"/>
    </source>
</evidence>
<feature type="transmembrane region" description="Helical" evidence="8">
    <location>
        <begin position="308"/>
        <end position="329"/>
    </location>
</feature>
<keyword evidence="7 8" id="KW-0472">Membrane</keyword>
<evidence type="ECO:0000256" key="6">
    <source>
        <dbReference type="ARBA" id="ARBA00023065"/>
    </source>
</evidence>
<dbReference type="GO" id="GO:0015297">
    <property type="term" value="F:antiporter activity"/>
    <property type="evidence" value="ECO:0007669"/>
    <property type="project" value="UniProtKB-KW"/>
</dbReference>
<dbReference type="Proteomes" id="UP000253226">
    <property type="component" value="Unassembled WGS sequence"/>
</dbReference>
<feature type="transmembrane region" description="Helical" evidence="8">
    <location>
        <begin position="30"/>
        <end position="48"/>
    </location>
</feature>
<dbReference type="OrthoDB" id="9810860at2"/>
<evidence type="ECO:0000256" key="5">
    <source>
        <dbReference type="ARBA" id="ARBA00022989"/>
    </source>
</evidence>
<evidence type="ECO:0000256" key="2">
    <source>
        <dbReference type="ARBA" id="ARBA00022448"/>
    </source>
</evidence>
<keyword evidence="6" id="KW-0406">Ion transport</keyword>
<evidence type="ECO:0000259" key="9">
    <source>
        <dbReference type="Pfam" id="PF00999"/>
    </source>
</evidence>
<dbReference type="PANTHER" id="PTHR32507">
    <property type="entry name" value="NA(+)/H(+) ANTIPORTER 1"/>
    <property type="match status" value="1"/>
</dbReference>
<dbReference type="InterPro" id="IPR006153">
    <property type="entry name" value="Cation/H_exchanger_TM"/>
</dbReference>
<feature type="domain" description="Cation/H+ exchanger transmembrane" evidence="9">
    <location>
        <begin position="15"/>
        <end position="393"/>
    </location>
</feature>
<gene>
    <name evidence="10" type="ORF">TH19_19345</name>
</gene>
<protein>
    <submittedName>
        <fullName evidence="10">Peptidase</fullName>
    </submittedName>
</protein>
<comment type="caution">
    <text evidence="10">The sequence shown here is derived from an EMBL/GenBank/DDBJ whole genome shotgun (WGS) entry which is preliminary data.</text>
</comment>
<evidence type="ECO:0000256" key="1">
    <source>
        <dbReference type="ARBA" id="ARBA00004651"/>
    </source>
</evidence>
<evidence type="ECO:0000313" key="10">
    <source>
        <dbReference type="EMBL" id="RCK32256.1"/>
    </source>
</evidence>
<name>A0A367VZU7_9PROT</name>
<keyword evidence="3" id="KW-0050">Antiport</keyword>
<keyword evidence="5 8" id="KW-1133">Transmembrane helix</keyword>
<dbReference type="EMBL" id="JPWF01000016">
    <property type="protein sequence ID" value="RCK32256.1"/>
    <property type="molecule type" value="Genomic_DNA"/>
</dbReference>
<feature type="transmembrane region" description="Helical" evidence="8">
    <location>
        <begin position="6"/>
        <end position="23"/>
    </location>
</feature>
<feature type="transmembrane region" description="Helical" evidence="8">
    <location>
        <begin position="341"/>
        <end position="364"/>
    </location>
</feature>
<evidence type="ECO:0000256" key="8">
    <source>
        <dbReference type="SAM" id="Phobius"/>
    </source>
</evidence>
<keyword evidence="2" id="KW-0813">Transport</keyword>
<evidence type="ECO:0000313" key="11">
    <source>
        <dbReference type="Proteomes" id="UP000253226"/>
    </source>
</evidence>
<keyword evidence="4 8" id="KW-0812">Transmembrane</keyword>
<evidence type="ECO:0000256" key="4">
    <source>
        <dbReference type="ARBA" id="ARBA00022692"/>
    </source>
</evidence>
<dbReference type="Pfam" id="PF00999">
    <property type="entry name" value="Na_H_Exchanger"/>
    <property type="match status" value="1"/>
</dbReference>
<evidence type="ECO:0000256" key="3">
    <source>
        <dbReference type="ARBA" id="ARBA00022449"/>
    </source>
</evidence>
<dbReference type="GO" id="GO:1902600">
    <property type="term" value="P:proton transmembrane transport"/>
    <property type="evidence" value="ECO:0007669"/>
    <property type="project" value="InterPro"/>
</dbReference>
<reference evidence="10 11" key="1">
    <citation type="submission" date="2014-07" db="EMBL/GenBank/DDBJ databases">
        <title>Draft genome sequence of Thalassospira profundimaris 35.</title>
        <authorList>
            <person name="Lai Q."/>
            <person name="Shao Z."/>
        </authorList>
    </citation>
    <scope>NUCLEOTIDE SEQUENCE [LARGE SCALE GENOMIC DNA]</scope>
    <source>
        <strain evidence="10 11">35</strain>
    </source>
</reference>
<feature type="transmembrane region" description="Helical" evidence="8">
    <location>
        <begin position="60"/>
        <end position="81"/>
    </location>
</feature>
<dbReference type="PANTHER" id="PTHR32507:SF8">
    <property type="entry name" value="CNH1P"/>
    <property type="match status" value="1"/>
</dbReference>
<dbReference type="GO" id="GO:0005886">
    <property type="term" value="C:plasma membrane"/>
    <property type="evidence" value="ECO:0007669"/>
    <property type="project" value="UniProtKB-SubCell"/>
</dbReference>
<feature type="transmembrane region" description="Helical" evidence="8">
    <location>
        <begin position="194"/>
        <end position="212"/>
    </location>
</feature>
<feature type="transmembrane region" description="Helical" evidence="8">
    <location>
        <begin position="370"/>
        <end position="394"/>
    </location>
</feature>
<feature type="transmembrane region" description="Helical" evidence="8">
    <location>
        <begin position="284"/>
        <end position="302"/>
    </location>
</feature>
<feature type="transmembrane region" description="Helical" evidence="8">
    <location>
        <begin position="232"/>
        <end position="263"/>
    </location>
</feature>
<sequence>MFEWVIILFLGSGLVYGLFSRRLEHRNISSPMVMVLSGAVIALPLGIWHEAPLTALSGSIHFATTFAEMTLAIILFLDAAVLDYRKERAARTLATRLLLIGLPLTILATWAFIFGTDPTIGLVPALILALIVSPTDAALGRPVLENTDVPEPVRQGINIESGLNDGLVLPVFTTAVLLEANVLSNGHQGWIKEALLEISIGAGAGVLIGFVLGKIVNRTVTQDMIVDRFERLLGVLAALFIYLLAEQLGGNGFVAAFAGGLALNISSEKVRDTIESFGEAEAELLTMLTFFVFGLLVVPAVYESWTWMMLVFSVVSLVILRPLCVWICMIGSPYSLGEKLYIGWFGPRGIASVIYMLIMATLISPGEIKSLIAAGTMIICISTVAHGVSAAPLSQALVRYLGRRG</sequence>
<feature type="transmembrane region" description="Helical" evidence="8">
    <location>
        <begin position="93"/>
        <end position="113"/>
    </location>
</feature>
<accession>A0A367VZU7</accession>
<comment type="subcellular location">
    <subcellularLocation>
        <location evidence="1">Cell membrane</location>
        <topology evidence="1">Multi-pass membrane protein</topology>
    </subcellularLocation>
</comment>
<proteinExistence type="predicted"/>
<dbReference type="RefSeq" id="WP_114103893.1">
    <property type="nucleotide sequence ID" value="NZ_JPWF01000016.1"/>
</dbReference>
<organism evidence="10 11">
    <name type="scientific">Thalassospira profundimaris</name>
    <dbReference type="NCBI Taxonomy" id="502049"/>
    <lineage>
        <taxon>Bacteria</taxon>
        <taxon>Pseudomonadati</taxon>
        <taxon>Pseudomonadota</taxon>
        <taxon>Alphaproteobacteria</taxon>
        <taxon>Rhodospirillales</taxon>
        <taxon>Thalassospiraceae</taxon>
        <taxon>Thalassospira</taxon>
    </lineage>
</organism>
<dbReference type="AlphaFoldDB" id="A0A367VZU7"/>